<feature type="modified residue" description="N6-(pyridoxal phosphate)lysine" evidence="2 3">
    <location>
        <position position="26"/>
    </location>
</feature>
<dbReference type="GO" id="GO:0030170">
    <property type="term" value="F:pyridoxal phosphate binding"/>
    <property type="evidence" value="ECO:0007669"/>
    <property type="project" value="UniProtKB-UniRule"/>
</dbReference>
<sequence length="236" mass="26792">MIGIKENLAQIKTSIPANVTLVAVSKTKPIADIQEAYNEGQRVFGENKIQEMVAKFDALPKDIKWHMIGHLQSNKVKYMAHFVDLIHGVDSFKTLKEINKQAKKHHRIINCLLQARIAKEDTKFGLSFQDIDAIISSEEIVALQNIKIVGLMGMATFTDNQQQLEEEFLSLKNFFENKKQQQENQQENQQEKQEVKNIDLKIISMGMSGDYPLAIKNGSTMVRIGSAIFGVRNYIV</sequence>
<dbReference type="CDD" id="cd00635">
    <property type="entry name" value="PLPDE_III_YBL036c_like"/>
    <property type="match status" value="1"/>
</dbReference>
<evidence type="ECO:0000256" key="3">
    <source>
        <dbReference type="PIRSR" id="PIRSR004848-1"/>
    </source>
</evidence>
<dbReference type="PANTHER" id="PTHR10146">
    <property type="entry name" value="PROLINE SYNTHETASE CO-TRANSCRIBED BACTERIAL HOMOLOG PROTEIN"/>
    <property type="match status" value="1"/>
</dbReference>
<dbReference type="NCBIfam" id="TIGR00044">
    <property type="entry name" value="YggS family pyridoxal phosphate-dependent enzyme"/>
    <property type="match status" value="1"/>
</dbReference>
<keyword evidence="1 2" id="KW-0663">Pyridoxal phosphate</keyword>
<comment type="cofactor">
    <cofactor evidence="3">
        <name>pyridoxal 5'-phosphate</name>
        <dbReference type="ChEBI" id="CHEBI:597326"/>
    </cofactor>
</comment>
<keyword evidence="5" id="KW-0175">Coiled coil</keyword>
<evidence type="ECO:0000256" key="1">
    <source>
        <dbReference type="ARBA" id="ARBA00022898"/>
    </source>
</evidence>
<dbReference type="EMBL" id="OENF01000019">
    <property type="protein sequence ID" value="SOS74673.1"/>
    <property type="molecule type" value="Genomic_DNA"/>
</dbReference>
<dbReference type="PANTHER" id="PTHR10146:SF14">
    <property type="entry name" value="PYRIDOXAL PHOSPHATE HOMEOSTASIS PROTEIN"/>
    <property type="match status" value="1"/>
</dbReference>
<dbReference type="PIRSF" id="PIRSF004848">
    <property type="entry name" value="YBL036c_PLPDEIII"/>
    <property type="match status" value="1"/>
</dbReference>
<organism evidence="7 8">
    <name type="scientific">Tenacibaculum piscium</name>
    <dbReference type="NCBI Taxonomy" id="1458515"/>
    <lineage>
        <taxon>Bacteria</taxon>
        <taxon>Pseudomonadati</taxon>
        <taxon>Bacteroidota</taxon>
        <taxon>Flavobacteriia</taxon>
        <taxon>Flavobacteriales</taxon>
        <taxon>Flavobacteriaceae</taxon>
        <taxon>Tenacibaculum</taxon>
    </lineage>
</organism>
<dbReference type="HAMAP" id="MF_02087">
    <property type="entry name" value="PLP_homeostasis"/>
    <property type="match status" value="1"/>
</dbReference>
<dbReference type="AlphaFoldDB" id="A0A2H1YGT0"/>
<comment type="similarity">
    <text evidence="2 4">Belongs to the pyridoxal phosphate-binding protein YggS/PROSC family.</text>
</comment>
<dbReference type="InterPro" id="IPR001608">
    <property type="entry name" value="Ala_racemase_N"/>
</dbReference>
<evidence type="ECO:0000256" key="2">
    <source>
        <dbReference type="HAMAP-Rule" id="MF_02087"/>
    </source>
</evidence>
<name>A0A2H1YGT0_9FLAO</name>
<evidence type="ECO:0000313" key="8">
    <source>
        <dbReference type="Proteomes" id="UP000234211"/>
    </source>
</evidence>
<dbReference type="InterPro" id="IPR011078">
    <property type="entry name" value="PyrdxlP_homeostasis"/>
</dbReference>
<evidence type="ECO:0000256" key="5">
    <source>
        <dbReference type="SAM" id="Coils"/>
    </source>
</evidence>
<dbReference type="Gene3D" id="3.20.20.10">
    <property type="entry name" value="Alanine racemase"/>
    <property type="match status" value="1"/>
</dbReference>
<gene>
    <name evidence="7" type="ORF">TNO020_260101</name>
</gene>
<accession>A0A2H1YGT0</accession>
<proteinExistence type="inferred from homology"/>
<comment type="function">
    <text evidence="2">Pyridoxal 5'-phosphate (PLP)-binding protein, which is involved in PLP homeostasis.</text>
</comment>
<dbReference type="InterPro" id="IPR029066">
    <property type="entry name" value="PLP-binding_barrel"/>
</dbReference>
<evidence type="ECO:0000256" key="4">
    <source>
        <dbReference type="RuleBase" id="RU004514"/>
    </source>
</evidence>
<evidence type="ECO:0000259" key="6">
    <source>
        <dbReference type="Pfam" id="PF01168"/>
    </source>
</evidence>
<feature type="coiled-coil region" evidence="5">
    <location>
        <begin position="171"/>
        <end position="201"/>
    </location>
</feature>
<reference evidence="8" key="1">
    <citation type="submission" date="2017-11" db="EMBL/GenBank/DDBJ databases">
        <authorList>
            <person name="Duchaud E."/>
        </authorList>
    </citation>
    <scope>NUCLEOTIDE SEQUENCE [LARGE SCALE GENOMIC DNA]</scope>
    <source>
        <strain evidence="8">Tenacibaculum sp. TNO020</strain>
    </source>
</reference>
<keyword evidence="8" id="KW-1185">Reference proteome</keyword>
<feature type="domain" description="Alanine racemase N-terminal" evidence="6">
    <location>
        <begin position="4"/>
        <end position="232"/>
    </location>
</feature>
<protein>
    <recommendedName>
        <fullName evidence="2">Pyridoxal phosphate homeostasis protein</fullName>
        <shortName evidence="2">PLP homeostasis protein</shortName>
    </recommendedName>
</protein>
<dbReference type="Pfam" id="PF01168">
    <property type="entry name" value="Ala_racemase_N"/>
    <property type="match status" value="1"/>
</dbReference>
<dbReference type="FunFam" id="3.20.20.10:FF:000018">
    <property type="entry name" value="Pyridoxal phosphate homeostasis protein"/>
    <property type="match status" value="1"/>
</dbReference>
<dbReference type="SUPFAM" id="SSF51419">
    <property type="entry name" value="PLP-binding barrel"/>
    <property type="match status" value="1"/>
</dbReference>
<evidence type="ECO:0000313" key="7">
    <source>
        <dbReference type="EMBL" id="SOS74673.1"/>
    </source>
</evidence>
<dbReference type="Proteomes" id="UP000234211">
    <property type="component" value="Unassembled WGS sequence"/>
</dbReference>